<gene>
    <name evidence="8" type="ORF">GCM10022204_35290</name>
</gene>
<reference evidence="9" key="1">
    <citation type="journal article" date="2019" name="Int. J. Syst. Evol. Microbiol.">
        <title>The Global Catalogue of Microorganisms (GCM) 10K type strain sequencing project: providing services to taxonomists for standard genome sequencing and annotation.</title>
        <authorList>
            <consortium name="The Broad Institute Genomics Platform"/>
            <consortium name="The Broad Institute Genome Sequencing Center for Infectious Disease"/>
            <person name="Wu L."/>
            <person name="Ma J."/>
        </authorList>
    </citation>
    <scope>NUCLEOTIDE SEQUENCE [LARGE SCALE GENOMIC DNA]</scope>
    <source>
        <strain evidence="9">JCM 16548</strain>
    </source>
</reference>
<proteinExistence type="inferred from homology"/>
<comment type="caution">
    <text evidence="8">The sequence shown here is derived from an EMBL/GenBank/DDBJ whole genome shotgun (WGS) entry which is preliminary data.</text>
</comment>
<sequence>MRASLGLATVLLLVLLCSCVGGAGNSPEPSAPAAGAPSTLPEGMGSGADDGVFPRTVTHFGGSTTIVAAPVRVAAISTGQLDGLLSVDVVPVGATAARGAGTVPAYLTAAFPQHRAALAAMTRLGTRTEPDVEAVAAADPDLIVANSTVDGAVRTQFAQIAPVVVTEGTGVNWKQDFLLLADAVGRRQAAQTWLSSFATDAAALGDRVPDDPTVSLTSAAPDRVRVFGVASFGGSILADTGLRRPDGQTFDDTSIDVSLETLDRAGAEWIFYGVQGTSSDVVGSSVWTSLPAVAAGRAIAVDYDTWFLNAGPAAARRVLTELEVALVG</sequence>
<dbReference type="Pfam" id="PF01497">
    <property type="entry name" value="Peripla_BP_2"/>
    <property type="match status" value="1"/>
</dbReference>
<evidence type="ECO:0000256" key="3">
    <source>
        <dbReference type="ARBA" id="ARBA00022448"/>
    </source>
</evidence>
<dbReference type="EMBL" id="BAAAYX010000014">
    <property type="protein sequence ID" value="GAA3713168.1"/>
    <property type="molecule type" value="Genomic_DNA"/>
</dbReference>
<evidence type="ECO:0000256" key="2">
    <source>
        <dbReference type="ARBA" id="ARBA00008814"/>
    </source>
</evidence>
<name>A0ABP7E435_9ACTN</name>
<evidence type="ECO:0000256" key="6">
    <source>
        <dbReference type="SAM" id="SignalP"/>
    </source>
</evidence>
<evidence type="ECO:0000313" key="8">
    <source>
        <dbReference type="EMBL" id="GAA3713168.1"/>
    </source>
</evidence>
<dbReference type="InterPro" id="IPR002491">
    <property type="entry name" value="ABC_transptr_periplasmic_BD"/>
</dbReference>
<evidence type="ECO:0000256" key="1">
    <source>
        <dbReference type="ARBA" id="ARBA00004196"/>
    </source>
</evidence>
<dbReference type="Gene3D" id="3.40.50.1980">
    <property type="entry name" value="Nitrogenase molybdenum iron protein domain"/>
    <property type="match status" value="2"/>
</dbReference>
<organism evidence="8 9">
    <name type="scientific">Microlunatus aurantiacus</name>
    <dbReference type="NCBI Taxonomy" id="446786"/>
    <lineage>
        <taxon>Bacteria</taxon>
        <taxon>Bacillati</taxon>
        <taxon>Actinomycetota</taxon>
        <taxon>Actinomycetes</taxon>
        <taxon>Propionibacteriales</taxon>
        <taxon>Propionibacteriaceae</taxon>
        <taxon>Microlunatus</taxon>
    </lineage>
</organism>
<protein>
    <submittedName>
        <fullName evidence="8">Iron-siderophore ABC transporter substrate-binding protein</fullName>
    </submittedName>
</protein>
<dbReference type="InterPro" id="IPR051313">
    <property type="entry name" value="Bact_iron-sidero_bind"/>
</dbReference>
<dbReference type="CDD" id="cd01146">
    <property type="entry name" value="FhuD"/>
    <property type="match status" value="1"/>
</dbReference>
<feature type="compositionally biased region" description="Low complexity" evidence="5">
    <location>
        <begin position="27"/>
        <end position="38"/>
    </location>
</feature>
<feature type="signal peptide" evidence="6">
    <location>
        <begin position="1"/>
        <end position="23"/>
    </location>
</feature>
<comment type="subcellular location">
    <subcellularLocation>
        <location evidence="1">Cell envelope</location>
    </subcellularLocation>
</comment>
<dbReference type="RefSeq" id="WP_344813767.1">
    <property type="nucleotide sequence ID" value="NZ_BAAAYX010000014.1"/>
</dbReference>
<dbReference type="PROSITE" id="PS51257">
    <property type="entry name" value="PROKAR_LIPOPROTEIN"/>
    <property type="match status" value="1"/>
</dbReference>
<feature type="chain" id="PRO_5045946215" evidence="6">
    <location>
        <begin position="24"/>
        <end position="328"/>
    </location>
</feature>
<dbReference type="SUPFAM" id="SSF53807">
    <property type="entry name" value="Helical backbone' metal receptor"/>
    <property type="match status" value="1"/>
</dbReference>
<accession>A0ABP7E435</accession>
<feature type="region of interest" description="Disordered" evidence="5">
    <location>
        <begin position="27"/>
        <end position="52"/>
    </location>
</feature>
<keyword evidence="3" id="KW-0813">Transport</keyword>
<evidence type="ECO:0000256" key="4">
    <source>
        <dbReference type="ARBA" id="ARBA00022729"/>
    </source>
</evidence>
<comment type="similarity">
    <text evidence="2">Belongs to the bacterial solute-binding protein 8 family.</text>
</comment>
<feature type="domain" description="Fe/B12 periplasmic-binding" evidence="7">
    <location>
        <begin position="72"/>
        <end position="328"/>
    </location>
</feature>
<evidence type="ECO:0000313" key="9">
    <source>
        <dbReference type="Proteomes" id="UP001500051"/>
    </source>
</evidence>
<keyword evidence="9" id="KW-1185">Reference proteome</keyword>
<dbReference type="PANTHER" id="PTHR30532">
    <property type="entry name" value="IRON III DICITRATE-BINDING PERIPLASMIC PROTEIN"/>
    <property type="match status" value="1"/>
</dbReference>
<evidence type="ECO:0000259" key="7">
    <source>
        <dbReference type="PROSITE" id="PS50983"/>
    </source>
</evidence>
<evidence type="ECO:0000256" key="5">
    <source>
        <dbReference type="SAM" id="MobiDB-lite"/>
    </source>
</evidence>
<keyword evidence="4 6" id="KW-0732">Signal</keyword>
<dbReference type="PROSITE" id="PS50983">
    <property type="entry name" value="FE_B12_PBP"/>
    <property type="match status" value="1"/>
</dbReference>
<dbReference type="Proteomes" id="UP001500051">
    <property type="component" value="Unassembled WGS sequence"/>
</dbReference>
<dbReference type="PANTHER" id="PTHR30532:SF25">
    <property type="entry name" value="IRON(III) DICITRATE-BINDING PERIPLASMIC PROTEIN"/>
    <property type="match status" value="1"/>
</dbReference>